<dbReference type="InterPro" id="IPR008936">
    <property type="entry name" value="Rho_GTPase_activation_prot"/>
</dbReference>
<dbReference type="PROSITE" id="PS50018">
    <property type="entry name" value="RAS_GTPASE_ACTIV_2"/>
    <property type="match status" value="1"/>
</dbReference>
<sequence>MNKEVPQVYLQLIETDVFNESALLETYYIQIEFEKKKIKCQKRNRKTDKVQRSEEILFLVKKASSTIRFKLIGINTFTNKEVYIACLDLPLKDLLSEDPVEKNYHFAPKNKKFKDQKIGKLLVLAHYTYSEKFIFDKQREEEWRKKYKELIDLLLEDNFEILFALTDVANSVDTEELAKILIEILHHRGSDLVVRFINDSIWRETKNTIQPNQLFRSDSTATFLMSTFAKKIGKNYLIDTLKKELVHLIKSKQRLEIDPLRLQDGEMLSINVGILKTITIRFLEKIFSSYENCPIELKQICNTIYESVKNKFPEYKEISVAGFFFLRFICPAIIYPESFEILDNVNIGNYRRNLILITKIIQRFANHNELGSRDINLKIFSGFLKEHVKPLDDFLMKIYTLPENEELQTKQKKNPNNSKKTKRKIKKQVDFESLILLHKHLISYIDKIDTLLSKDEDKIEDEEGTGSSLLSILGGEDPVTRLAMLLNEYQKPPSSTGKKLHSVQNHIILSKKAMKINENVTAFLVQEKEDSKILNISPNKFNLEARKGTLVVESLLTKLLKLYNPFLIEEEEIEIFLLCKKKSKGTLFHRPCKWKEFKESKDYETFKKETFELNSIDLTILDPFETITFWINLYNLFYLHASVENEGCAGTIYQRKIFNNYYKYNIASTTYSIDDILQGVFRGNPKRYKGSRYFKERDDARRISIIHQFSPYFHFALSSLEIGSPMPYIYHTDNLEKELILATDIFLNQYVDIATQNDIQLIVPIQFKWNKSDFGKSDDKIYHFILNNCKITESPLLKKCLSISEIDFEIKFQNNFDQTLFKDWKQYFVENENNQLSFFEWKMKKLKSNFDIDKGIIFNTLTQISSLLSSSSLPNNTNNHKSFSQKLTLNTVKKKVINDPKKLMKLFIMNKIKKK</sequence>
<dbReference type="InterPro" id="IPR039360">
    <property type="entry name" value="Ras_GTPase"/>
</dbReference>
<dbReference type="GO" id="GO:0005096">
    <property type="term" value="F:GTPase activator activity"/>
    <property type="evidence" value="ECO:0007669"/>
    <property type="project" value="UniProtKB-KW"/>
</dbReference>
<proteinExistence type="predicted"/>
<dbReference type="Pfam" id="PF04784">
    <property type="entry name" value="DUF547"/>
    <property type="match status" value="1"/>
</dbReference>
<dbReference type="SMART" id="SM00323">
    <property type="entry name" value="RasGAP"/>
    <property type="match status" value="1"/>
</dbReference>
<evidence type="ECO:0000313" key="4">
    <source>
        <dbReference type="Proteomes" id="UP001146793"/>
    </source>
</evidence>
<accession>A0AAV7ZAE0</accession>
<evidence type="ECO:0000259" key="2">
    <source>
        <dbReference type="PROSITE" id="PS50018"/>
    </source>
</evidence>
<dbReference type="Gene3D" id="1.10.506.10">
    <property type="entry name" value="GTPase Activation - p120gap, domain 1"/>
    <property type="match status" value="2"/>
</dbReference>
<evidence type="ECO:0000313" key="3">
    <source>
        <dbReference type="EMBL" id="KAJ3438049.1"/>
    </source>
</evidence>
<dbReference type="PANTHER" id="PTHR10194">
    <property type="entry name" value="RAS GTPASE-ACTIVATING PROTEINS"/>
    <property type="match status" value="1"/>
</dbReference>
<reference evidence="3" key="1">
    <citation type="submission" date="2022-08" db="EMBL/GenBank/DDBJ databases">
        <title>Novel sulphate-reducing endosymbionts in the free-living metamonad Anaeramoeba.</title>
        <authorList>
            <person name="Jerlstrom-Hultqvist J."/>
            <person name="Cepicka I."/>
            <person name="Gallot-Lavallee L."/>
            <person name="Salas-Leiva D."/>
            <person name="Curtis B.A."/>
            <person name="Zahonova K."/>
            <person name="Pipaliya S."/>
            <person name="Dacks J."/>
            <person name="Roger A.J."/>
        </authorList>
    </citation>
    <scope>NUCLEOTIDE SEQUENCE</scope>
    <source>
        <strain evidence="3">Busselton2</strain>
    </source>
</reference>
<gene>
    <name evidence="3" type="ORF">M0812_17228</name>
</gene>
<feature type="domain" description="Ras-GAP" evidence="2">
    <location>
        <begin position="173"/>
        <end position="366"/>
    </location>
</feature>
<dbReference type="PANTHER" id="PTHR10194:SF60">
    <property type="entry name" value="RAS GTPASE-ACTIVATING PROTEIN RASKOL"/>
    <property type="match status" value="1"/>
</dbReference>
<dbReference type="Pfam" id="PF00616">
    <property type="entry name" value="RasGAP"/>
    <property type="match status" value="2"/>
</dbReference>
<evidence type="ECO:0000256" key="1">
    <source>
        <dbReference type="ARBA" id="ARBA00022468"/>
    </source>
</evidence>
<dbReference type="SUPFAM" id="SSF48350">
    <property type="entry name" value="GTPase activation domain, GAP"/>
    <property type="match status" value="1"/>
</dbReference>
<comment type="caution">
    <text evidence="3">The sequence shown here is derived from an EMBL/GenBank/DDBJ whole genome shotgun (WGS) entry which is preliminary data.</text>
</comment>
<dbReference type="AlphaFoldDB" id="A0AAV7ZAE0"/>
<dbReference type="Proteomes" id="UP001146793">
    <property type="component" value="Unassembled WGS sequence"/>
</dbReference>
<name>A0AAV7ZAE0_9EUKA</name>
<dbReference type="InterPro" id="IPR006869">
    <property type="entry name" value="DUF547"/>
</dbReference>
<organism evidence="3 4">
    <name type="scientific">Anaeramoeba flamelloides</name>
    <dbReference type="NCBI Taxonomy" id="1746091"/>
    <lineage>
        <taxon>Eukaryota</taxon>
        <taxon>Metamonada</taxon>
        <taxon>Anaeramoebidae</taxon>
        <taxon>Anaeramoeba</taxon>
    </lineage>
</organism>
<protein>
    <submittedName>
        <fullName evidence="3">Ras gtpase-activating protein</fullName>
    </submittedName>
</protein>
<dbReference type="InterPro" id="IPR001936">
    <property type="entry name" value="RasGAP_dom"/>
</dbReference>
<dbReference type="EMBL" id="JANTQA010000033">
    <property type="protein sequence ID" value="KAJ3438049.1"/>
    <property type="molecule type" value="Genomic_DNA"/>
</dbReference>
<keyword evidence="1" id="KW-0343">GTPase activation</keyword>